<evidence type="ECO:0000313" key="3">
    <source>
        <dbReference type="Proteomes" id="UP000276254"/>
    </source>
</evidence>
<accession>A0A494T6F7</accession>
<dbReference type="KEGG" id="spha:D3Y57_02750"/>
<evidence type="ECO:0000256" key="1">
    <source>
        <dbReference type="SAM" id="Phobius"/>
    </source>
</evidence>
<dbReference type="GeneID" id="39491888"/>
<sequence length="222" mass="24541">MNFVQLLSSLDELLYELMSWLIFFPITLWRILRYPLATMRYAEEQLLLDADQQYRGTVSPPIMLILTVALVQAIGIAIDGGSAILKSRHGLAALVNDNTSLLLLRLLLFGTFALVLAARKVRRSGAGLDRDTLKPAFYAQCYAISPFTLLFSAGTSAATHHFPGLQIAGVFSVTAALLFYGIVQVRWFSRELNQPLIRSFIDASIGMVESVVITIMVGLLFV</sequence>
<dbReference type="OrthoDB" id="8820484at2"/>
<gene>
    <name evidence="2" type="ORF">D3Y57_02750</name>
</gene>
<feature type="transmembrane region" description="Helical" evidence="1">
    <location>
        <begin position="139"/>
        <end position="159"/>
    </location>
</feature>
<organism evidence="2 3">
    <name type="scientific">Sphingomonas paeninsulae</name>
    <dbReference type="NCBI Taxonomy" id="2319844"/>
    <lineage>
        <taxon>Bacteria</taxon>
        <taxon>Pseudomonadati</taxon>
        <taxon>Pseudomonadota</taxon>
        <taxon>Alphaproteobacteria</taxon>
        <taxon>Sphingomonadales</taxon>
        <taxon>Sphingomonadaceae</taxon>
        <taxon>Sphingomonas</taxon>
    </lineage>
</organism>
<keyword evidence="1" id="KW-1133">Transmembrane helix</keyword>
<geneLocation type="plasmid" evidence="2">
    <name>unnamed1</name>
</geneLocation>
<feature type="transmembrane region" description="Helical" evidence="1">
    <location>
        <begin position="13"/>
        <end position="32"/>
    </location>
</feature>
<keyword evidence="2" id="KW-0614">Plasmid</keyword>
<keyword evidence="1" id="KW-0472">Membrane</keyword>
<dbReference type="RefSeq" id="WP_121151128.1">
    <property type="nucleotide sequence ID" value="NZ_CP032828.1"/>
</dbReference>
<feature type="transmembrane region" description="Helical" evidence="1">
    <location>
        <begin position="165"/>
        <end position="188"/>
    </location>
</feature>
<proteinExistence type="predicted"/>
<keyword evidence="1" id="KW-0812">Transmembrane</keyword>
<dbReference type="Proteomes" id="UP000276254">
    <property type="component" value="Plasmid unnamed1"/>
</dbReference>
<name>A0A494T6F7_SPHPE</name>
<protein>
    <submittedName>
        <fullName evidence="2">Uncharacterized protein</fullName>
    </submittedName>
</protein>
<dbReference type="EMBL" id="CP032828">
    <property type="protein sequence ID" value="AYJ84989.1"/>
    <property type="molecule type" value="Genomic_DNA"/>
</dbReference>
<dbReference type="AlphaFoldDB" id="A0A494T6F7"/>
<reference evidence="2 3" key="1">
    <citation type="submission" date="2018-09" db="EMBL/GenBank/DDBJ databases">
        <title>Sphingomonas peninsula sp. nov., isolated from fildes peninsula, Antarctic soil.</title>
        <authorList>
            <person name="Yingchao G."/>
        </authorList>
    </citation>
    <scope>NUCLEOTIDE SEQUENCE [LARGE SCALE GENOMIC DNA]</scope>
    <source>
        <strain evidence="2 3">YZ-8</strain>
        <plasmid evidence="2 3">unnamed1</plasmid>
    </source>
</reference>
<evidence type="ECO:0000313" key="2">
    <source>
        <dbReference type="EMBL" id="AYJ84989.1"/>
    </source>
</evidence>
<feature type="transmembrane region" description="Helical" evidence="1">
    <location>
        <begin position="62"/>
        <end position="85"/>
    </location>
</feature>
<keyword evidence="3" id="KW-1185">Reference proteome</keyword>
<feature type="transmembrane region" description="Helical" evidence="1">
    <location>
        <begin position="100"/>
        <end position="118"/>
    </location>
</feature>
<feature type="transmembrane region" description="Helical" evidence="1">
    <location>
        <begin position="200"/>
        <end position="221"/>
    </location>
</feature>